<dbReference type="AlphaFoldDB" id="K0NAJ3"/>
<reference evidence="1 2" key="1">
    <citation type="journal article" date="2013" name="Environ. Microbiol.">
        <title>Complete genome, catabolic sub-proteomes and key-metabolites of Desulfobacula toluolica Tol2, a marine, aromatic compound-degrading, sulfate-reducing bacterium.</title>
        <authorList>
            <person name="Wohlbrand L."/>
            <person name="Jacob J.H."/>
            <person name="Kube M."/>
            <person name="Mussmann M."/>
            <person name="Jarling R."/>
            <person name="Beck A."/>
            <person name="Amann R."/>
            <person name="Wilkes H."/>
            <person name="Reinhardt R."/>
            <person name="Rabus R."/>
        </authorList>
    </citation>
    <scope>NUCLEOTIDE SEQUENCE [LARGE SCALE GENOMIC DNA]</scope>
    <source>
        <strain evidence="2">DSM 7467 / Tol2</strain>
    </source>
</reference>
<name>K0NAJ3_DESTT</name>
<dbReference type="KEGG" id="dto:TOL2_C28940"/>
<evidence type="ECO:0000313" key="1">
    <source>
        <dbReference type="EMBL" id="CCK81054.1"/>
    </source>
</evidence>
<dbReference type="Proteomes" id="UP000007347">
    <property type="component" value="Chromosome"/>
</dbReference>
<evidence type="ECO:0000313" key="2">
    <source>
        <dbReference type="Proteomes" id="UP000007347"/>
    </source>
</evidence>
<protein>
    <submittedName>
        <fullName evidence="1">Conserved uncharacterized protein</fullName>
    </submittedName>
</protein>
<dbReference type="HOGENOM" id="CLU_2436047_0_0_7"/>
<dbReference type="STRING" id="651182.TOL2_C28940"/>
<accession>K0NAJ3</accession>
<gene>
    <name evidence="1" type="ordered locus">TOL2_C28940</name>
</gene>
<dbReference type="EMBL" id="FO203503">
    <property type="protein sequence ID" value="CCK81054.1"/>
    <property type="molecule type" value="Genomic_DNA"/>
</dbReference>
<sequence length="90" mass="10188">MVNFSAITCCITSDVWGGNKQHVEERVEELNTLNKVIINQEIKIPKSGKIKFKATVIENEKTGPNITILEKNIEITPSDKKRLRPPDTLK</sequence>
<keyword evidence="2" id="KW-1185">Reference proteome</keyword>
<proteinExistence type="predicted"/>
<organism evidence="1 2">
    <name type="scientific">Desulfobacula toluolica (strain DSM 7467 / Tol2)</name>
    <dbReference type="NCBI Taxonomy" id="651182"/>
    <lineage>
        <taxon>Bacteria</taxon>
        <taxon>Pseudomonadati</taxon>
        <taxon>Thermodesulfobacteriota</taxon>
        <taxon>Desulfobacteria</taxon>
        <taxon>Desulfobacterales</taxon>
        <taxon>Desulfobacteraceae</taxon>
        <taxon>Desulfobacula</taxon>
    </lineage>
</organism>